<evidence type="ECO:0000256" key="1">
    <source>
        <dbReference type="ARBA" id="ARBA00008061"/>
    </source>
</evidence>
<dbReference type="GO" id="GO:0019156">
    <property type="term" value="F:isoamylase activity"/>
    <property type="evidence" value="ECO:0007669"/>
    <property type="project" value="UniProtKB-EC"/>
</dbReference>
<dbReference type="Pfam" id="PF00128">
    <property type="entry name" value="Alpha-amylase"/>
    <property type="match status" value="1"/>
</dbReference>
<evidence type="ECO:0000259" key="3">
    <source>
        <dbReference type="SMART" id="SM00642"/>
    </source>
</evidence>
<protein>
    <submittedName>
        <fullName evidence="4">Isoamylase</fullName>
        <ecNumber evidence="4">3.2.1.68</ecNumber>
    </submittedName>
</protein>
<dbReference type="InterPro" id="IPR006047">
    <property type="entry name" value="GH13_cat_dom"/>
</dbReference>
<proteinExistence type="inferred from homology"/>
<dbReference type="EMBL" id="LR134350">
    <property type="protein sequence ID" value="VEG28189.1"/>
    <property type="molecule type" value="Genomic_DNA"/>
</dbReference>
<keyword evidence="5" id="KW-1185">Reference proteome</keyword>
<dbReference type="Gene3D" id="2.60.40.1180">
    <property type="entry name" value="Golgi alpha-mannosidase II"/>
    <property type="match status" value="1"/>
</dbReference>
<feature type="region of interest" description="Disordered" evidence="2">
    <location>
        <begin position="532"/>
        <end position="558"/>
    </location>
</feature>
<sequence length="793" mass="85168">MPAPFAIDESTWAEATWPLGTHLTAEGLTVAVHAPAATRVQLEVYPEALGAGAQAVFLPSRGADGAWRARLGGLGAGALLGFRVWGPNWPYEEGWVPGSEAGFIADLDSEGNRFNPNKVLFDPYSREVSHTVLTDRLAELGVDDGVFGTGSDLVGGVPRRLIDTAPYAPKGVVVAEDDHVPARASAPRIPAEQAIIYEAGVRQLTGHPSVARLSDLLAGEPGFEDVVDIPPLYQGTYKGAGMLAPYLKAAGVTTVELLPVHETNASESGRPGATNAWGYMTLAFFAPNRRYAADTSWGGPTREFKEMVAAFHAAGLEVYLDVVYNHTAEGGNWNGDVATTGFTSLGGFATAEYYQMTGSKMLVDGATGTSNQMSYSSPAARQLVLDSLRYWFSQMGVDGFRFDLATVLGRLPAQSAPDDWGGLKRFFNEHPLLTEIAALAQAEGIEVIAEAWDLWGYEVGNFPRGWGEWNGRYRDAVRRFTKGDGNTGEFIDMVNGDYHHFEDNGGPQKSINFVSAHDGFTMADLVSYQTKVNDQPHPFGPSDGGSDDNMSWDSGGDQGLRRQRLRNLWVILMVSRGVPMLVAGDEMGRTQNGNNNPWALDTVAMRTNYDMVATNAPQQVPVGDPGGAYHDNLGVFGSRDERVNPLFRLATFLMRLRHRHRALHEAAWGDALAGGTDVSYLFRTPSGQGVLGEGDRALAIHVDAPGEGLWVMVNMAAEPVDFAPPPPGRGPTGDSGRDQGAGTTVWRRLVDTGVWAEPEGNFWPEGTGEVLSGTVTVGPWSVVVCQAVSAAQG</sequence>
<gene>
    <name evidence="4" type="primary">iam</name>
    <name evidence="4" type="ORF">NCTC11636_01409</name>
</gene>
<dbReference type="InterPro" id="IPR013783">
    <property type="entry name" value="Ig-like_fold"/>
</dbReference>
<reference evidence="4 5" key="1">
    <citation type="submission" date="2018-12" db="EMBL/GenBank/DDBJ databases">
        <authorList>
            <consortium name="Pathogen Informatics"/>
        </authorList>
    </citation>
    <scope>NUCLEOTIDE SEQUENCE [LARGE SCALE GENOMIC DNA]</scope>
    <source>
        <strain evidence="4 5">NCTC11636</strain>
    </source>
</reference>
<dbReference type="SMART" id="SM00642">
    <property type="entry name" value="Aamy"/>
    <property type="match status" value="1"/>
</dbReference>
<dbReference type="RefSeq" id="WP_126382494.1">
    <property type="nucleotide sequence ID" value="NZ_LR134350.1"/>
</dbReference>
<dbReference type="CDD" id="cd02856">
    <property type="entry name" value="E_set_GDE_Isoamylase_N"/>
    <property type="match status" value="1"/>
</dbReference>
<dbReference type="InterPro" id="IPR017853">
    <property type="entry name" value="GH"/>
</dbReference>
<dbReference type="InterPro" id="IPR014756">
    <property type="entry name" value="Ig_E-set"/>
</dbReference>
<dbReference type="Gene3D" id="3.20.20.80">
    <property type="entry name" value="Glycosidases"/>
    <property type="match status" value="1"/>
</dbReference>
<comment type="similarity">
    <text evidence="1">Belongs to the glycosyl hydrolase 13 family.</text>
</comment>
<dbReference type="SUPFAM" id="SSF81296">
    <property type="entry name" value="E set domains"/>
    <property type="match status" value="1"/>
</dbReference>
<keyword evidence="4" id="KW-0378">Hydrolase</keyword>
<evidence type="ECO:0000256" key="2">
    <source>
        <dbReference type="SAM" id="MobiDB-lite"/>
    </source>
</evidence>
<dbReference type="OrthoDB" id="3236218at2"/>
<dbReference type="InterPro" id="IPR013780">
    <property type="entry name" value="Glyco_hydro_b"/>
</dbReference>
<feature type="domain" description="Glycosyl hydrolase family 13 catalytic" evidence="3">
    <location>
        <begin position="222"/>
        <end position="615"/>
    </location>
</feature>
<dbReference type="PANTHER" id="PTHR43002">
    <property type="entry name" value="GLYCOGEN DEBRANCHING ENZYME"/>
    <property type="match status" value="1"/>
</dbReference>
<dbReference type="GO" id="GO:0005975">
    <property type="term" value="P:carbohydrate metabolic process"/>
    <property type="evidence" value="ECO:0007669"/>
    <property type="project" value="InterPro"/>
</dbReference>
<evidence type="ECO:0000313" key="5">
    <source>
        <dbReference type="Proteomes" id="UP000266895"/>
    </source>
</evidence>
<organism evidence="4 5">
    <name type="scientific">Actinomyces howellii</name>
    <dbReference type="NCBI Taxonomy" id="52771"/>
    <lineage>
        <taxon>Bacteria</taxon>
        <taxon>Bacillati</taxon>
        <taxon>Actinomycetota</taxon>
        <taxon>Actinomycetes</taxon>
        <taxon>Actinomycetales</taxon>
        <taxon>Actinomycetaceae</taxon>
        <taxon>Actinomyces</taxon>
    </lineage>
</organism>
<dbReference type="Proteomes" id="UP000266895">
    <property type="component" value="Chromosome"/>
</dbReference>
<accession>A0A3S4T9W2</accession>
<dbReference type="SUPFAM" id="SSF51445">
    <property type="entry name" value="(Trans)glycosidases"/>
    <property type="match status" value="1"/>
</dbReference>
<dbReference type="AlphaFoldDB" id="A0A3S4T9W2"/>
<name>A0A3S4T9W2_9ACTO</name>
<dbReference type="KEGG" id="ahw:NCTC11636_01409"/>
<dbReference type="Gene3D" id="2.60.40.10">
    <property type="entry name" value="Immunoglobulins"/>
    <property type="match status" value="1"/>
</dbReference>
<dbReference type="InterPro" id="IPR044505">
    <property type="entry name" value="GlgX_Isoamylase_N_E_set"/>
</dbReference>
<dbReference type="EC" id="3.2.1.68" evidence="4"/>
<keyword evidence="4" id="KW-0326">Glycosidase</keyword>
<evidence type="ECO:0000313" key="4">
    <source>
        <dbReference type="EMBL" id="VEG28189.1"/>
    </source>
</evidence>